<evidence type="ECO:0000313" key="3">
    <source>
        <dbReference type="Proteomes" id="UP001059596"/>
    </source>
</evidence>
<feature type="compositionally biased region" description="Polar residues" evidence="1">
    <location>
        <begin position="67"/>
        <end position="84"/>
    </location>
</feature>
<protein>
    <submittedName>
        <fullName evidence="2">Uncharacterized protein</fullName>
    </submittedName>
</protein>
<dbReference type="Proteomes" id="UP001059596">
    <property type="component" value="Unassembled WGS sequence"/>
</dbReference>
<dbReference type="AlphaFoldDB" id="A0A9P9YQG9"/>
<accession>A0A9P9YQG9</accession>
<keyword evidence="3" id="KW-1185">Reference proteome</keyword>
<name>A0A9P9YQG9_9MUSC</name>
<evidence type="ECO:0000256" key="1">
    <source>
        <dbReference type="SAM" id="MobiDB-lite"/>
    </source>
</evidence>
<dbReference type="EMBL" id="JAMKOV010000003">
    <property type="protein sequence ID" value="KAI8041274.1"/>
    <property type="molecule type" value="Genomic_DNA"/>
</dbReference>
<feature type="compositionally biased region" description="Polar residues" evidence="1">
    <location>
        <begin position="100"/>
        <end position="132"/>
    </location>
</feature>
<feature type="region of interest" description="Disordered" evidence="1">
    <location>
        <begin position="1"/>
        <end position="132"/>
    </location>
</feature>
<reference evidence="2" key="1">
    <citation type="journal article" date="2023" name="Genome Biol. Evol.">
        <title>Long-read-based Genome Assembly of Drosophila gunungcola Reveals Fewer Chemosensory Genes in Flower-breeding Species.</title>
        <authorList>
            <person name="Negi A."/>
            <person name="Liao B.Y."/>
            <person name="Yeh S.D."/>
        </authorList>
    </citation>
    <scope>NUCLEOTIDE SEQUENCE</scope>
    <source>
        <strain evidence="2">Sukarami</strain>
    </source>
</reference>
<evidence type="ECO:0000313" key="2">
    <source>
        <dbReference type="EMBL" id="KAI8041274.1"/>
    </source>
</evidence>
<feature type="compositionally biased region" description="Polar residues" evidence="1">
    <location>
        <begin position="1"/>
        <end position="18"/>
    </location>
</feature>
<feature type="compositionally biased region" description="Polar residues" evidence="1">
    <location>
        <begin position="27"/>
        <end position="60"/>
    </location>
</feature>
<gene>
    <name evidence="2" type="ORF">M5D96_005530</name>
</gene>
<sequence length="501" mass="53428">MSSLKTTSGQPQETNKSNNGGGASVASVGQNTPTAALTSARGSGSSVYNSRRTSIDNSMGSDVHLHTATNLDGTVSNSDPTPTEGSVGITIGTGHEKQLSKQPSLEKPSTTSISTNSSDQPQRNPSNGSLNQNSIADLEKKLAALRNTENAEESASATLSVVSKPIEEVVNPSARKISRFSVSRVQEQKTSTGVEEPAQGQLKIDLQLAGPGGQMQTNNSVQNGSVVNTPTEVISSPIQNVPLAINGIQLIYQQPQQIHQLPGGANTSTSPNQLHSLPPQVVSMAQGIPHQLPPMQTMSAQQQMISQQQHQMQMQSHMQQQSVPGMYNQQTGACVAAPQNFQGSVPNHLLQQSPLMASQQPAQPMQHVMQPIFNASSGEVTEEPVSLAATHPHLLPSDIQSDIKHNLDSLVNQLCNTRLGTNQHQRLLLLRQRQLIEEDELRLKHYVEYEKFQKALRQSISTNVPANAAYYSAAAAQLPTNLAAPAAPSSSNPTSTSSANT</sequence>
<proteinExistence type="predicted"/>
<comment type="caution">
    <text evidence="2">The sequence shown here is derived from an EMBL/GenBank/DDBJ whole genome shotgun (WGS) entry which is preliminary data.</text>
</comment>
<organism evidence="2 3">
    <name type="scientific">Drosophila gunungcola</name>
    <name type="common">fruit fly</name>
    <dbReference type="NCBI Taxonomy" id="103775"/>
    <lineage>
        <taxon>Eukaryota</taxon>
        <taxon>Metazoa</taxon>
        <taxon>Ecdysozoa</taxon>
        <taxon>Arthropoda</taxon>
        <taxon>Hexapoda</taxon>
        <taxon>Insecta</taxon>
        <taxon>Pterygota</taxon>
        <taxon>Neoptera</taxon>
        <taxon>Endopterygota</taxon>
        <taxon>Diptera</taxon>
        <taxon>Brachycera</taxon>
        <taxon>Muscomorpha</taxon>
        <taxon>Ephydroidea</taxon>
        <taxon>Drosophilidae</taxon>
        <taxon>Drosophila</taxon>
        <taxon>Sophophora</taxon>
    </lineage>
</organism>